<protein>
    <submittedName>
        <fullName evidence="2">Uncharacterized protein</fullName>
    </submittedName>
</protein>
<keyword evidence="1" id="KW-0472">Membrane</keyword>
<dbReference type="RefSeq" id="WP_212674608.1">
    <property type="nucleotide sequence ID" value="NZ_JAGSPJ010000002.1"/>
</dbReference>
<evidence type="ECO:0000313" key="3">
    <source>
        <dbReference type="Proteomes" id="UP000678545"/>
    </source>
</evidence>
<keyword evidence="1" id="KW-1133">Transmembrane helix</keyword>
<feature type="transmembrane region" description="Helical" evidence="1">
    <location>
        <begin position="108"/>
        <end position="126"/>
    </location>
</feature>
<sequence>MNYLLSFFRRFFLYLCLLACIAVVTKMSDLFSVPTETGFSILFRAGGVFLVCVVLIALQFLPFSYVFPILLGGFAWAFFPALEYWSSQNAVKSLFGITISDAQWYGRWYAKVAFVLIPIMAGHLLCRRWKQQTKDPRRPVEWAK</sequence>
<keyword evidence="3" id="KW-1185">Reference proteome</keyword>
<feature type="transmembrane region" description="Helical" evidence="1">
    <location>
        <begin position="38"/>
        <end position="58"/>
    </location>
</feature>
<comment type="caution">
    <text evidence="2">The sequence shown here is derived from an EMBL/GenBank/DDBJ whole genome shotgun (WGS) entry which is preliminary data.</text>
</comment>
<organism evidence="2 3">
    <name type="scientific">Undibacterium fentianense</name>
    <dbReference type="NCBI Taxonomy" id="2828728"/>
    <lineage>
        <taxon>Bacteria</taxon>
        <taxon>Pseudomonadati</taxon>
        <taxon>Pseudomonadota</taxon>
        <taxon>Betaproteobacteria</taxon>
        <taxon>Burkholderiales</taxon>
        <taxon>Oxalobacteraceae</taxon>
        <taxon>Undibacterium</taxon>
    </lineage>
</organism>
<evidence type="ECO:0000256" key="1">
    <source>
        <dbReference type="SAM" id="Phobius"/>
    </source>
</evidence>
<reference evidence="2" key="1">
    <citation type="submission" date="2021-04" db="EMBL/GenBank/DDBJ databases">
        <title>novel species isolated from subtropical streams in China.</title>
        <authorList>
            <person name="Lu H."/>
        </authorList>
    </citation>
    <scope>NUCLEOTIDE SEQUENCE</scope>
    <source>
        <strain evidence="2">FT137W</strain>
    </source>
</reference>
<gene>
    <name evidence="2" type="ORF">KDM90_05510</name>
</gene>
<accession>A0A941E1Q3</accession>
<dbReference type="Proteomes" id="UP000678545">
    <property type="component" value="Unassembled WGS sequence"/>
</dbReference>
<evidence type="ECO:0000313" key="2">
    <source>
        <dbReference type="EMBL" id="MBR7799452.1"/>
    </source>
</evidence>
<keyword evidence="1" id="KW-0812">Transmembrane</keyword>
<name>A0A941E1Q3_9BURK</name>
<dbReference type="AlphaFoldDB" id="A0A941E1Q3"/>
<dbReference type="EMBL" id="JAGSPJ010000002">
    <property type="protein sequence ID" value="MBR7799452.1"/>
    <property type="molecule type" value="Genomic_DNA"/>
</dbReference>
<feature type="transmembrane region" description="Helical" evidence="1">
    <location>
        <begin position="65"/>
        <end position="85"/>
    </location>
</feature>
<proteinExistence type="predicted"/>